<dbReference type="RefSeq" id="XP_001829658.2">
    <property type="nucleotide sequence ID" value="XM_001829606.2"/>
</dbReference>
<dbReference type="AlphaFoldDB" id="A8N463"/>
<comment type="caution">
    <text evidence="1">The sequence shown here is derived from an EMBL/GenBank/DDBJ whole genome shotgun (WGS) entry which is preliminary data.</text>
</comment>
<dbReference type="GeneID" id="6006091"/>
<gene>
    <name evidence="1" type="ORF">CC1G_08813</name>
</gene>
<sequence length="317" mass="36619">MATYQLWDRDTDLKLGHFCVSGLISGAWLFHDDWESRLFPLAFRLAVCRTQYESTFIEVYDITAEVEDGEVRYSSTRLRSHAPFYDEALKVSRPCSLLGNYLAYVTQVNRVRIIDWTSFDPQDPTTRICPPRIMYVLLLPNRRILLMNDYVSIWDWEKGRMLAASNSPDAWSKSQWRSSDFLDTPHPFTTPFYIRGSIRLVLAGADDVLLGMIIPADTEKRAPSDHDVSMVRLLEARIPLGHTTRWFGYRKGAYLAKDCDNLVCYKWPDDDLPPPSYQSIRLPGQFWDMHGCMEADSDYTRLVTFSLRSPPLCTIFG</sequence>
<dbReference type="EMBL" id="AACS02000001">
    <property type="protein sequence ID" value="EAU92190.2"/>
    <property type="molecule type" value="Genomic_DNA"/>
</dbReference>
<keyword evidence="2" id="KW-1185">Reference proteome</keyword>
<accession>A8N463</accession>
<protein>
    <submittedName>
        <fullName evidence="1">Uncharacterized protein</fullName>
    </submittedName>
</protein>
<evidence type="ECO:0000313" key="1">
    <source>
        <dbReference type="EMBL" id="EAU92190.2"/>
    </source>
</evidence>
<organism evidence="1 2">
    <name type="scientific">Coprinopsis cinerea (strain Okayama-7 / 130 / ATCC MYA-4618 / FGSC 9003)</name>
    <name type="common">Inky cap fungus</name>
    <name type="synonym">Hormographiella aspergillata</name>
    <dbReference type="NCBI Taxonomy" id="240176"/>
    <lineage>
        <taxon>Eukaryota</taxon>
        <taxon>Fungi</taxon>
        <taxon>Dikarya</taxon>
        <taxon>Basidiomycota</taxon>
        <taxon>Agaricomycotina</taxon>
        <taxon>Agaricomycetes</taxon>
        <taxon>Agaricomycetidae</taxon>
        <taxon>Agaricales</taxon>
        <taxon>Agaricineae</taxon>
        <taxon>Psathyrellaceae</taxon>
        <taxon>Coprinopsis</taxon>
    </lineage>
</organism>
<proteinExistence type="predicted"/>
<dbReference type="VEuPathDB" id="FungiDB:CC1G_08813"/>
<dbReference type="HOGENOM" id="CLU_027282_0_0_1"/>
<name>A8N463_COPC7</name>
<reference evidence="1 2" key="1">
    <citation type="journal article" date="2010" name="Proc. Natl. Acad. Sci. U.S.A.">
        <title>Insights into evolution of multicellular fungi from the assembled chromosomes of the mushroom Coprinopsis cinerea (Coprinus cinereus).</title>
        <authorList>
            <person name="Stajich J.E."/>
            <person name="Wilke S.K."/>
            <person name="Ahren D."/>
            <person name="Au C.H."/>
            <person name="Birren B.W."/>
            <person name="Borodovsky M."/>
            <person name="Burns C."/>
            <person name="Canback B."/>
            <person name="Casselton L.A."/>
            <person name="Cheng C.K."/>
            <person name="Deng J."/>
            <person name="Dietrich F.S."/>
            <person name="Fargo D.C."/>
            <person name="Farman M.L."/>
            <person name="Gathman A.C."/>
            <person name="Goldberg J."/>
            <person name="Guigo R."/>
            <person name="Hoegger P.J."/>
            <person name="Hooker J.B."/>
            <person name="Huggins A."/>
            <person name="James T.Y."/>
            <person name="Kamada T."/>
            <person name="Kilaru S."/>
            <person name="Kodira C."/>
            <person name="Kues U."/>
            <person name="Kupfer D."/>
            <person name="Kwan H.S."/>
            <person name="Lomsadze A."/>
            <person name="Li W."/>
            <person name="Lilly W.W."/>
            <person name="Ma L.J."/>
            <person name="Mackey A.J."/>
            <person name="Manning G."/>
            <person name="Martin F."/>
            <person name="Muraguchi H."/>
            <person name="Natvig D.O."/>
            <person name="Palmerini H."/>
            <person name="Ramesh M.A."/>
            <person name="Rehmeyer C.J."/>
            <person name="Roe B.A."/>
            <person name="Shenoy N."/>
            <person name="Stanke M."/>
            <person name="Ter-Hovhannisyan V."/>
            <person name="Tunlid A."/>
            <person name="Velagapudi R."/>
            <person name="Vision T.J."/>
            <person name="Zeng Q."/>
            <person name="Zolan M.E."/>
            <person name="Pukkila P.J."/>
        </authorList>
    </citation>
    <scope>NUCLEOTIDE SEQUENCE [LARGE SCALE GENOMIC DNA]</scope>
    <source>
        <strain evidence="2">Okayama-7 / 130 / ATCC MYA-4618 / FGSC 9003</strain>
    </source>
</reference>
<dbReference type="KEGG" id="cci:CC1G_08813"/>
<dbReference type="InParanoid" id="A8N463"/>
<dbReference type="Proteomes" id="UP000001861">
    <property type="component" value="Unassembled WGS sequence"/>
</dbReference>
<evidence type="ECO:0000313" key="2">
    <source>
        <dbReference type="Proteomes" id="UP000001861"/>
    </source>
</evidence>